<evidence type="ECO:0000313" key="2">
    <source>
        <dbReference type="Proteomes" id="UP000032180"/>
    </source>
</evidence>
<protein>
    <submittedName>
        <fullName evidence="1">Uncharacterized protein</fullName>
    </submittedName>
</protein>
<name>A0A0D9XKX5_9ORYZ</name>
<sequence>MVRYRTVGRAGSGGTEDALHVFDEMLRRGRGASIYRLNCGHTVVARNSPAAALTCYKPTTGWSEPAPTRLEAVTFNPLLRGLWLCAEKRTRDAMDERGHPSPCVLGPIRILTACQMSSPTTLFSRGSVLRIAPSLTASSKKGIWTKLTVHTMKCLTGRFCPML</sequence>
<reference evidence="1 2" key="1">
    <citation type="submission" date="2012-08" db="EMBL/GenBank/DDBJ databases">
        <title>Oryza genome evolution.</title>
        <authorList>
            <person name="Wing R.A."/>
        </authorList>
    </citation>
    <scope>NUCLEOTIDE SEQUENCE</scope>
</reference>
<evidence type="ECO:0000313" key="1">
    <source>
        <dbReference type="EnsemblPlants" id="LPERR10G10500.1"/>
    </source>
</evidence>
<dbReference type="Gramene" id="LPERR10G10500.1">
    <property type="protein sequence ID" value="LPERR10G10500.1"/>
    <property type="gene ID" value="LPERR10G10500"/>
</dbReference>
<keyword evidence="2" id="KW-1185">Reference proteome</keyword>
<reference evidence="2" key="2">
    <citation type="submission" date="2013-12" db="EMBL/GenBank/DDBJ databases">
        <authorList>
            <person name="Yu Y."/>
            <person name="Lee S."/>
            <person name="de Baynast K."/>
            <person name="Wissotski M."/>
            <person name="Liu L."/>
            <person name="Talag J."/>
            <person name="Goicoechea J."/>
            <person name="Angelova A."/>
            <person name="Jetty R."/>
            <person name="Kudrna D."/>
            <person name="Golser W."/>
            <person name="Rivera L."/>
            <person name="Zhang J."/>
            <person name="Wing R."/>
        </authorList>
    </citation>
    <scope>NUCLEOTIDE SEQUENCE</scope>
</reference>
<dbReference type="STRING" id="77586.A0A0D9XKX5"/>
<dbReference type="EnsemblPlants" id="LPERR10G10500.1">
    <property type="protein sequence ID" value="LPERR10G10500.1"/>
    <property type="gene ID" value="LPERR10G10500"/>
</dbReference>
<dbReference type="HOGENOM" id="CLU_1629447_0_0_1"/>
<dbReference type="AlphaFoldDB" id="A0A0D9XKX5"/>
<proteinExistence type="predicted"/>
<accession>A0A0D9XKX5</accession>
<organism evidence="1 2">
    <name type="scientific">Leersia perrieri</name>
    <dbReference type="NCBI Taxonomy" id="77586"/>
    <lineage>
        <taxon>Eukaryota</taxon>
        <taxon>Viridiplantae</taxon>
        <taxon>Streptophyta</taxon>
        <taxon>Embryophyta</taxon>
        <taxon>Tracheophyta</taxon>
        <taxon>Spermatophyta</taxon>
        <taxon>Magnoliopsida</taxon>
        <taxon>Liliopsida</taxon>
        <taxon>Poales</taxon>
        <taxon>Poaceae</taxon>
        <taxon>BOP clade</taxon>
        <taxon>Oryzoideae</taxon>
        <taxon>Oryzeae</taxon>
        <taxon>Oryzinae</taxon>
        <taxon>Leersia</taxon>
    </lineage>
</organism>
<dbReference type="Proteomes" id="UP000032180">
    <property type="component" value="Chromosome 10"/>
</dbReference>
<reference evidence="1" key="3">
    <citation type="submission" date="2015-04" db="UniProtKB">
        <authorList>
            <consortium name="EnsemblPlants"/>
        </authorList>
    </citation>
    <scope>IDENTIFICATION</scope>
</reference>